<keyword evidence="3" id="KW-1185">Reference proteome</keyword>
<dbReference type="PANTHER" id="PTHR34605:SF3">
    <property type="entry name" value="P CELL-TYPE AGGLUTINATION PROTEIN MAP4-LIKE-RELATED"/>
    <property type="match status" value="1"/>
</dbReference>
<dbReference type="OrthoDB" id="2503657at2759"/>
<dbReference type="InterPro" id="IPR052925">
    <property type="entry name" value="Phage_Integrase-like_Recomb"/>
</dbReference>
<evidence type="ECO:0000313" key="3">
    <source>
        <dbReference type="Proteomes" id="UP000037035"/>
    </source>
</evidence>
<evidence type="ECO:0000313" key="2">
    <source>
        <dbReference type="EMBL" id="KNZ47482.1"/>
    </source>
</evidence>
<feature type="compositionally biased region" description="Basic and acidic residues" evidence="1">
    <location>
        <begin position="138"/>
        <end position="154"/>
    </location>
</feature>
<comment type="caution">
    <text evidence="2">The sequence shown here is derived from an EMBL/GenBank/DDBJ whole genome shotgun (WGS) entry which is preliminary data.</text>
</comment>
<sequence length="311" mass="33787">MNPCKHVEFDSVGSSVIHSLPIFHYLLTTILPHLCRTIRPDHKYGYFLKKGPTPRVITSMDRHFLSGWKPATLAGYNCAVKKFLTFKKLTGNQFTGLPISPVELEGFVFWAGKSAVWDASEHELSSKSIKNIPGGLRTQDRPTHQNLRESRRDAATTATEAPHHAAAHTLPPETLSTGTAQERAILDLAVVAFWGMARVGELTYPSAEAPRPGAVLSSDAGRLIMISQAKTACPGELQLIVLNSQPGALCPVRAVERRLADCSASPEAACLFSCSGLEMVVVYSYSREIAVHGSACKYIFLGSDQVLSKGN</sequence>
<evidence type="ECO:0000256" key="1">
    <source>
        <dbReference type="SAM" id="MobiDB-lite"/>
    </source>
</evidence>
<proteinExistence type="predicted"/>
<dbReference type="Proteomes" id="UP000037035">
    <property type="component" value="Unassembled WGS sequence"/>
</dbReference>
<organism evidence="2 3">
    <name type="scientific">Puccinia sorghi</name>
    <dbReference type="NCBI Taxonomy" id="27349"/>
    <lineage>
        <taxon>Eukaryota</taxon>
        <taxon>Fungi</taxon>
        <taxon>Dikarya</taxon>
        <taxon>Basidiomycota</taxon>
        <taxon>Pucciniomycotina</taxon>
        <taxon>Pucciniomycetes</taxon>
        <taxon>Pucciniales</taxon>
        <taxon>Pucciniaceae</taxon>
        <taxon>Puccinia</taxon>
    </lineage>
</organism>
<feature type="region of interest" description="Disordered" evidence="1">
    <location>
        <begin position="128"/>
        <end position="174"/>
    </location>
</feature>
<dbReference type="PANTHER" id="PTHR34605">
    <property type="entry name" value="PHAGE_INTEGRASE DOMAIN-CONTAINING PROTEIN"/>
    <property type="match status" value="1"/>
</dbReference>
<reference evidence="2 3" key="1">
    <citation type="submission" date="2015-08" db="EMBL/GenBank/DDBJ databases">
        <title>Next Generation Sequencing and Analysis of the Genome of Puccinia sorghi L Schw, the Causal Agent of Maize Common Rust.</title>
        <authorList>
            <person name="Rochi L."/>
            <person name="Burguener G."/>
            <person name="Darino M."/>
            <person name="Turjanski A."/>
            <person name="Kreff E."/>
            <person name="Dieguez M.J."/>
            <person name="Sacco F."/>
        </authorList>
    </citation>
    <scope>NUCLEOTIDE SEQUENCE [LARGE SCALE GENOMIC DNA]</scope>
    <source>
        <strain evidence="2 3">RO10H11247</strain>
    </source>
</reference>
<name>A0A0L6UGV7_9BASI</name>
<accession>A0A0L6UGV7</accession>
<protein>
    <submittedName>
        <fullName evidence="2">Uncharacterized protein</fullName>
    </submittedName>
</protein>
<dbReference type="VEuPathDB" id="FungiDB:VP01_636g6"/>
<gene>
    <name evidence="2" type="ORF">VP01_636g6</name>
</gene>
<dbReference type="AlphaFoldDB" id="A0A0L6UGV7"/>
<dbReference type="EMBL" id="LAVV01011685">
    <property type="protein sequence ID" value="KNZ47482.1"/>
    <property type="molecule type" value="Genomic_DNA"/>
</dbReference>